<reference evidence="15" key="2">
    <citation type="submission" date="2016-10" db="EMBL/GenBank/DDBJ databases">
        <authorList>
            <person name="de Groot N.N."/>
        </authorList>
    </citation>
    <scope>NUCLEOTIDE SEQUENCE [LARGE SCALE GENOMIC DNA]</scope>
    <source>
        <strain evidence="15">NRRL B-59562</strain>
    </source>
</reference>
<organism evidence="14 17">
    <name type="scientific">Pseudomonas kuykendallii</name>
    <dbReference type="NCBI Taxonomy" id="1007099"/>
    <lineage>
        <taxon>Bacteria</taxon>
        <taxon>Pseudomonadati</taxon>
        <taxon>Pseudomonadota</taxon>
        <taxon>Gammaproteobacteria</taxon>
        <taxon>Pseudomonadales</taxon>
        <taxon>Pseudomonadaceae</taxon>
        <taxon>Pseudomonas</taxon>
    </lineage>
</organism>
<evidence type="ECO:0000256" key="8">
    <source>
        <dbReference type="ARBA" id="ARBA00052547"/>
    </source>
</evidence>
<dbReference type="EC" id="1.14.99.46" evidence="10 12"/>
<evidence type="ECO:0000313" key="17">
    <source>
        <dbReference type="Proteomes" id="UP000249198"/>
    </source>
</evidence>
<dbReference type="AlphaFoldDB" id="A0A2W5D2N5"/>
<dbReference type="InterPro" id="IPR050172">
    <property type="entry name" value="SsuD_RutA_monooxygenase"/>
</dbReference>
<dbReference type="FunFam" id="3.20.20.30:FF:000003">
    <property type="entry name" value="Pyrimidine monooxygenase RutA"/>
    <property type="match status" value="1"/>
</dbReference>
<dbReference type="Proteomes" id="UP000243778">
    <property type="component" value="Unassembled WGS sequence"/>
</dbReference>
<keyword evidence="2 12" id="KW-0285">Flavoprotein</keyword>
<sequence length="363" mass="39798">MKVGVFIPIGNNGWLISETAPQYMPTFELNKQIVQRAEHYGFDFALSMIKLRGFGGKTEFWEHNLESFTLMAGLAAVTSKIQLFATAATLTLPPAIVARMASTIDSISGGRFGVNLVTGWQRPEYSQMGMWPGDEFFSTRYEYLGEYAQVLRDLWSTGHSDLKGKYFTMEDCRVSPKPQADMKIICAGSSDAGMAFSAQYADYNFCFGKGVNTPAAFAPATERLLAATAKTGREVNSCVLFMVIAEETEAAARAKWELYKDGADQEALKWLGDQAAVDTRSGSDTNVRQMSDPTSAVNINMGTLVGSFEQVAKMLDEVAAVPGTEGVMLTFDDFIEGVEKFGQRIQPLMKSRSAVVETLKEIA</sequence>
<comment type="function">
    <text evidence="12">Catalyzes the pyrimidine ring opening between N-3 and C-4 by an unusual flavin hydroperoxide-catalyzed mechanism, adding oxygen atoms in the process to yield ureidoacrylate peracid, that immediately reacts with FMN forming ureidoacrylate and FMN-N(5)-oxide. The FMN-N(5)-oxide reacts spontaneously with NADH to produce FMN. Requires the flavin reductase RutF to regenerate FMN in vivo.</text>
</comment>
<evidence type="ECO:0000313" key="16">
    <source>
        <dbReference type="Proteomes" id="UP000243778"/>
    </source>
</evidence>
<dbReference type="OrthoDB" id="9814695at2"/>
<dbReference type="Proteomes" id="UP000249198">
    <property type="component" value="Unassembled WGS sequence"/>
</dbReference>
<evidence type="ECO:0000256" key="10">
    <source>
        <dbReference type="ARBA" id="ARBA00066512"/>
    </source>
</evidence>
<dbReference type="GO" id="GO:0019740">
    <property type="term" value="P:nitrogen utilization"/>
    <property type="evidence" value="ECO:0007669"/>
    <property type="project" value="UniProtKB-UniRule"/>
</dbReference>
<evidence type="ECO:0000256" key="3">
    <source>
        <dbReference type="ARBA" id="ARBA00022643"/>
    </source>
</evidence>
<dbReference type="Gene3D" id="3.20.20.30">
    <property type="entry name" value="Luciferase-like domain"/>
    <property type="match status" value="1"/>
</dbReference>
<evidence type="ECO:0000256" key="7">
    <source>
        <dbReference type="ARBA" id="ARBA00051709"/>
    </source>
</evidence>
<feature type="domain" description="Luciferase-like" evidence="13">
    <location>
        <begin position="1"/>
        <end position="320"/>
    </location>
</feature>
<name>A0A2W5D2N5_9PSED</name>
<dbReference type="GO" id="GO:0046306">
    <property type="term" value="P:alkanesulfonate catabolic process"/>
    <property type="evidence" value="ECO:0007669"/>
    <property type="project" value="TreeGrafter"/>
</dbReference>
<evidence type="ECO:0000259" key="13">
    <source>
        <dbReference type="Pfam" id="PF00296"/>
    </source>
</evidence>
<keyword evidence="3 12" id="KW-0288">FMN</keyword>
<evidence type="ECO:0000256" key="12">
    <source>
        <dbReference type="HAMAP-Rule" id="MF_01699"/>
    </source>
</evidence>
<proteinExistence type="inferred from homology"/>
<keyword evidence="16" id="KW-1185">Reference proteome</keyword>
<dbReference type="STRING" id="1007099.SAMN05216287_0337"/>
<evidence type="ECO:0000256" key="4">
    <source>
        <dbReference type="ARBA" id="ARBA00022857"/>
    </source>
</evidence>
<dbReference type="GO" id="GO:0006212">
    <property type="term" value="P:uracil catabolic process"/>
    <property type="evidence" value="ECO:0007669"/>
    <property type="project" value="UniProtKB-UniRule"/>
</dbReference>
<dbReference type="EMBL" id="QFOH01000017">
    <property type="protein sequence ID" value="PZP22720.1"/>
    <property type="molecule type" value="Genomic_DNA"/>
</dbReference>
<evidence type="ECO:0000256" key="5">
    <source>
        <dbReference type="ARBA" id="ARBA00023002"/>
    </source>
</evidence>
<evidence type="ECO:0000256" key="1">
    <source>
        <dbReference type="ARBA" id="ARBA00007044"/>
    </source>
</evidence>
<dbReference type="NCBIfam" id="TIGR03612">
    <property type="entry name" value="RutA"/>
    <property type="match status" value="1"/>
</dbReference>
<evidence type="ECO:0000256" key="11">
    <source>
        <dbReference type="ARBA" id="ARBA00068171"/>
    </source>
</evidence>
<evidence type="ECO:0000256" key="2">
    <source>
        <dbReference type="ARBA" id="ARBA00022630"/>
    </source>
</evidence>
<dbReference type="InterPro" id="IPR036661">
    <property type="entry name" value="Luciferase-like_sf"/>
</dbReference>
<dbReference type="PANTHER" id="PTHR42847:SF4">
    <property type="entry name" value="ALKANESULFONATE MONOOXYGENASE-RELATED"/>
    <property type="match status" value="1"/>
</dbReference>
<dbReference type="RefSeq" id="WP_090224051.1">
    <property type="nucleotide sequence ID" value="NZ_DALYZG010000025.1"/>
</dbReference>
<evidence type="ECO:0000313" key="14">
    <source>
        <dbReference type="EMBL" id="PZP22720.1"/>
    </source>
</evidence>
<feature type="binding site" evidence="12">
    <location>
        <begin position="140"/>
        <end position="141"/>
    </location>
    <ligand>
        <name>FMN</name>
        <dbReference type="ChEBI" id="CHEBI:58210"/>
    </ligand>
</feature>
<reference evidence="14 17" key="3">
    <citation type="submission" date="2017-08" db="EMBL/GenBank/DDBJ databases">
        <title>Infants hospitalized years apart are colonized by the same room-sourced microbial strains.</title>
        <authorList>
            <person name="Brooks B."/>
            <person name="Olm M.R."/>
            <person name="Firek B.A."/>
            <person name="Baker R."/>
            <person name="Thomas B.C."/>
            <person name="Morowitz M.J."/>
            <person name="Banfield J.F."/>
        </authorList>
    </citation>
    <scope>NUCLEOTIDE SEQUENCE [LARGE SCALE GENOMIC DNA]</scope>
    <source>
        <strain evidence="14">S2_009_000_R2_77</strain>
    </source>
</reference>
<keyword evidence="5 12" id="KW-0560">Oxidoreductase</keyword>
<gene>
    <name evidence="12 14" type="primary">rutA</name>
    <name evidence="14" type="ORF">DI599_14555</name>
    <name evidence="15" type="ORF">SAMN05216287_0337</name>
</gene>
<dbReference type="SUPFAM" id="SSF51679">
    <property type="entry name" value="Bacterial luciferase-like"/>
    <property type="match status" value="1"/>
</dbReference>
<evidence type="ECO:0000313" key="15">
    <source>
        <dbReference type="EMBL" id="SDW18083.1"/>
    </source>
</evidence>
<comment type="catalytic activity">
    <reaction evidence="7 12">
        <text>thymine + FMNH2 + NADH + O2 = (Z)-2-methylureidoacrylate + FMN + NAD(+) + H2O + H(+)</text>
        <dbReference type="Rhea" id="RHEA:31599"/>
        <dbReference type="ChEBI" id="CHEBI:15377"/>
        <dbReference type="ChEBI" id="CHEBI:15378"/>
        <dbReference type="ChEBI" id="CHEBI:15379"/>
        <dbReference type="ChEBI" id="CHEBI:17821"/>
        <dbReference type="ChEBI" id="CHEBI:57540"/>
        <dbReference type="ChEBI" id="CHEBI:57618"/>
        <dbReference type="ChEBI" id="CHEBI:57945"/>
        <dbReference type="ChEBI" id="CHEBI:58210"/>
        <dbReference type="ChEBI" id="CHEBI:143783"/>
        <dbReference type="EC" id="1.14.99.46"/>
    </reaction>
</comment>
<dbReference type="PANTHER" id="PTHR42847">
    <property type="entry name" value="ALKANESULFONATE MONOOXYGENASE"/>
    <property type="match status" value="1"/>
</dbReference>
<evidence type="ECO:0000256" key="6">
    <source>
        <dbReference type="ARBA" id="ARBA00023033"/>
    </source>
</evidence>
<dbReference type="HAMAP" id="MF_01699">
    <property type="entry name" value="RutA"/>
    <property type="match status" value="1"/>
</dbReference>
<keyword evidence="6 12" id="KW-0503">Monooxygenase</keyword>
<feature type="binding site" evidence="12">
    <location>
        <position position="124"/>
    </location>
    <ligand>
        <name>FMN</name>
        <dbReference type="ChEBI" id="CHEBI:58210"/>
    </ligand>
</feature>
<feature type="binding site" evidence="12">
    <location>
        <position position="115"/>
    </location>
    <ligand>
        <name>FMN</name>
        <dbReference type="ChEBI" id="CHEBI:58210"/>
    </ligand>
</feature>
<accession>A0A1H2RF18</accession>
<comment type="catalytic activity">
    <reaction evidence="8 12">
        <text>uracil + FMNH2 + NADH + O2 = (Z)-3-ureidoacrylate + FMN + NAD(+) + H2O + H(+)</text>
        <dbReference type="Rhea" id="RHEA:31587"/>
        <dbReference type="ChEBI" id="CHEBI:15377"/>
        <dbReference type="ChEBI" id="CHEBI:15378"/>
        <dbReference type="ChEBI" id="CHEBI:15379"/>
        <dbReference type="ChEBI" id="CHEBI:17568"/>
        <dbReference type="ChEBI" id="CHEBI:57540"/>
        <dbReference type="ChEBI" id="CHEBI:57618"/>
        <dbReference type="ChEBI" id="CHEBI:57945"/>
        <dbReference type="ChEBI" id="CHEBI:58210"/>
        <dbReference type="ChEBI" id="CHEBI:59891"/>
        <dbReference type="EC" id="1.14.99.46"/>
    </reaction>
</comment>
<feature type="binding site" evidence="12">
    <location>
        <begin position="49"/>
        <end position="50"/>
    </location>
    <ligand>
        <name>FMN</name>
        <dbReference type="ChEBI" id="CHEBI:58210"/>
    </ligand>
</feature>
<feature type="binding site" evidence="12">
    <location>
        <position position="190"/>
    </location>
    <ligand>
        <name>FMN</name>
        <dbReference type="ChEBI" id="CHEBI:58210"/>
    </ligand>
</feature>
<keyword evidence="4 12" id="KW-0521">NADP</keyword>
<accession>A0A2W5D2N5</accession>
<dbReference type="InterPro" id="IPR011251">
    <property type="entry name" value="Luciferase-like_dom"/>
</dbReference>
<dbReference type="GO" id="GO:0052614">
    <property type="term" value="F:uracil oxygenase activity"/>
    <property type="evidence" value="ECO:0007669"/>
    <property type="project" value="UniProtKB-EC"/>
</dbReference>
<dbReference type="CDD" id="cd01094">
    <property type="entry name" value="Alkanesulfonate_monoxygenase"/>
    <property type="match status" value="1"/>
</dbReference>
<dbReference type="Pfam" id="PF00296">
    <property type="entry name" value="Bac_luciferase"/>
    <property type="match status" value="1"/>
</dbReference>
<protein>
    <recommendedName>
        <fullName evidence="11 12">Pyrimidine monooxygenase RutA</fullName>
        <ecNumber evidence="10 12">1.14.99.46</ecNumber>
    </recommendedName>
</protein>
<dbReference type="GO" id="GO:0008726">
    <property type="term" value="F:alkanesulfonate monooxygenase activity"/>
    <property type="evidence" value="ECO:0007669"/>
    <property type="project" value="TreeGrafter"/>
</dbReference>
<comment type="similarity">
    <text evidence="1">Belongs to the SsuD family.</text>
</comment>
<reference evidence="16" key="1">
    <citation type="submission" date="2016-10" db="EMBL/GenBank/DDBJ databases">
        <authorList>
            <person name="Varghese N."/>
            <person name="Submissions S."/>
        </authorList>
    </citation>
    <scope>NUCLEOTIDE SEQUENCE [LARGE SCALE GENOMIC DNA]</scope>
    <source>
        <strain evidence="16">NRRL B-59562</strain>
    </source>
</reference>
<dbReference type="InterPro" id="IPR019914">
    <property type="entry name" value="Pyrimidine_monooxygenase_RutA"/>
</dbReference>
<dbReference type="EMBL" id="FNNU01000001">
    <property type="protein sequence ID" value="SDW18083.1"/>
    <property type="molecule type" value="Genomic_DNA"/>
</dbReference>
<comment type="similarity">
    <text evidence="9 12">Belongs to the NtaA/SnaA/DszA monooxygenase family. RutA subfamily.</text>
</comment>
<evidence type="ECO:0000256" key="9">
    <source>
        <dbReference type="ARBA" id="ARBA00060917"/>
    </source>
</evidence>